<dbReference type="RefSeq" id="WP_208056677.1">
    <property type="nucleotide sequence ID" value="NZ_JAGEMK010000009.1"/>
</dbReference>
<dbReference type="EMBL" id="JAGEMK010000009">
    <property type="protein sequence ID" value="MBO1752990.1"/>
    <property type="molecule type" value="Genomic_DNA"/>
</dbReference>
<keyword evidence="3" id="KW-0121">Carboxypeptidase</keyword>
<reference evidence="3" key="1">
    <citation type="submission" date="2021-03" db="EMBL/GenBank/DDBJ databases">
        <title>Actinotalea soli sp. nov., isolated from soil.</title>
        <authorList>
            <person name="Ping W."/>
            <person name="Zhang J."/>
        </authorList>
    </citation>
    <scope>NUCLEOTIDE SEQUENCE</scope>
    <source>
        <strain evidence="3">BY-33</strain>
    </source>
</reference>
<comment type="caution">
    <text evidence="3">The sequence shown here is derived from an EMBL/GenBank/DDBJ whole genome shotgun (WGS) entry which is preliminary data.</text>
</comment>
<dbReference type="EC" id="3.4.16.4" evidence="3"/>
<evidence type="ECO:0000256" key="1">
    <source>
        <dbReference type="ARBA" id="ARBA00006096"/>
    </source>
</evidence>
<dbReference type="GO" id="GO:0006508">
    <property type="term" value="P:proteolysis"/>
    <property type="evidence" value="ECO:0007669"/>
    <property type="project" value="InterPro"/>
</dbReference>
<dbReference type="Proteomes" id="UP000664209">
    <property type="component" value="Unassembled WGS sequence"/>
</dbReference>
<name>A0A939LU11_9CELL</name>
<evidence type="ECO:0000313" key="3">
    <source>
        <dbReference type="EMBL" id="MBO1752990.1"/>
    </source>
</evidence>
<proteinExistence type="inferred from homology"/>
<dbReference type="SUPFAM" id="SSF56601">
    <property type="entry name" value="beta-lactamase/transpeptidase-like"/>
    <property type="match status" value="1"/>
</dbReference>
<dbReference type="GO" id="GO:0009002">
    <property type="term" value="F:serine-type D-Ala-D-Ala carboxypeptidase activity"/>
    <property type="evidence" value="ECO:0007669"/>
    <property type="project" value="UniProtKB-EC"/>
</dbReference>
<dbReference type="Gene3D" id="3.50.80.20">
    <property type="entry name" value="D-Ala-D-Ala carboxypeptidase C, peptidase S13"/>
    <property type="match status" value="1"/>
</dbReference>
<keyword evidence="2 3" id="KW-0378">Hydrolase</keyword>
<dbReference type="PANTHER" id="PTHR30023">
    <property type="entry name" value="D-ALANYL-D-ALANINE CARBOXYPEPTIDASE"/>
    <property type="match status" value="1"/>
</dbReference>
<organism evidence="3 4">
    <name type="scientific">Actinotalea soli</name>
    <dbReference type="NCBI Taxonomy" id="2819234"/>
    <lineage>
        <taxon>Bacteria</taxon>
        <taxon>Bacillati</taxon>
        <taxon>Actinomycetota</taxon>
        <taxon>Actinomycetes</taxon>
        <taxon>Micrococcales</taxon>
        <taxon>Cellulomonadaceae</taxon>
        <taxon>Actinotalea</taxon>
    </lineage>
</organism>
<dbReference type="GO" id="GO:0000270">
    <property type="term" value="P:peptidoglycan metabolic process"/>
    <property type="evidence" value="ECO:0007669"/>
    <property type="project" value="TreeGrafter"/>
</dbReference>
<dbReference type="InterPro" id="IPR000667">
    <property type="entry name" value="Peptidase_S13"/>
</dbReference>
<dbReference type="Gene3D" id="3.40.710.10">
    <property type="entry name" value="DD-peptidase/beta-lactamase superfamily"/>
    <property type="match status" value="2"/>
</dbReference>
<accession>A0A939LU11</accession>
<sequence length="474" mass="47462">MARRAALAAGVVTGVLVLGAGGYVAADAYDLVPGFLTLEPVPDPPQPFPTIPGAVEAPELEPVLSEADPSAPVPDAAELTALAEAAADHVWMGDSVGIVVADQLTGEVLVDLDGDQPHVPASTAKVATGAAVLSALGPDATLTTSVVQGPGGRLVLVGGGDVMLAAGAGDPEATNGRAGLADLAAEVARQLRLAGVTEVTLGVDDTLFSGPQAAPGWGEDVISLGFVAPVTALAVNIAKTRDEPYPPRHADPSLHAGETLAGLLREQGVVVTGSVGREVAPAGARTVGTVESAPLREVVRYALHTSDNTVTEVLGRMVAVERGLPGSFQGATRAVLAELGRLGLDTDGAALADTSGLADGSLLSPALLVDLVLHAADPQNAALLPAAVDLPVAGWQGTLEDRLGQSPARGLVRAKTGSLPGVTSLAGTVVTPSGRSLVFAVIADDTPPGGQLGPRRVIDTFVQQLAGCGCDLPR</sequence>
<dbReference type="InterPro" id="IPR012338">
    <property type="entry name" value="Beta-lactam/transpept-like"/>
</dbReference>
<comment type="similarity">
    <text evidence="1">Belongs to the peptidase S13 family.</text>
</comment>
<dbReference type="PANTHER" id="PTHR30023:SF0">
    <property type="entry name" value="PENICILLIN-SENSITIVE CARBOXYPEPTIDASE A"/>
    <property type="match status" value="1"/>
</dbReference>
<keyword evidence="3" id="KW-0645">Protease</keyword>
<dbReference type="AlphaFoldDB" id="A0A939LU11"/>
<dbReference type="Pfam" id="PF02113">
    <property type="entry name" value="Peptidase_S13"/>
    <property type="match status" value="2"/>
</dbReference>
<evidence type="ECO:0000256" key="2">
    <source>
        <dbReference type="ARBA" id="ARBA00022801"/>
    </source>
</evidence>
<gene>
    <name evidence="3" type="primary">dacB</name>
    <name evidence="3" type="ORF">J4G33_14350</name>
</gene>
<dbReference type="NCBIfam" id="TIGR00666">
    <property type="entry name" value="PBP4"/>
    <property type="match status" value="1"/>
</dbReference>
<keyword evidence="4" id="KW-1185">Reference proteome</keyword>
<evidence type="ECO:0000313" key="4">
    <source>
        <dbReference type="Proteomes" id="UP000664209"/>
    </source>
</evidence>
<protein>
    <submittedName>
        <fullName evidence="3">D-alanyl-D-alanine carboxypeptidase/D-alanyl-D-alanine-endopeptidase</fullName>
        <ecNumber evidence="3">3.4.16.4</ecNumber>
    </submittedName>
</protein>
<dbReference type="PRINTS" id="PR00922">
    <property type="entry name" value="DADACBPTASE3"/>
</dbReference>